<dbReference type="RefSeq" id="XP_032810415.1">
    <property type="nucleotide sequence ID" value="XM_032954524.1"/>
</dbReference>
<dbReference type="InterPro" id="IPR013087">
    <property type="entry name" value="Znf_C2H2_type"/>
</dbReference>
<keyword evidence="2" id="KW-0479">Metal-binding</keyword>
<feature type="region of interest" description="Disordered" evidence="10">
    <location>
        <begin position="263"/>
        <end position="283"/>
    </location>
</feature>
<dbReference type="FunFam" id="3.30.160.60:FF:000671">
    <property type="entry name" value="Zinc finger protein 26"/>
    <property type="match status" value="1"/>
</dbReference>
<evidence type="ECO:0000256" key="1">
    <source>
        <dbReference type="ARBA" id="ARBA00004123"/>
    </source>
</evidence>
<dbReference type="PROSITE" id="PS50157">
    <property type="entry name" value="ZINC_FINGER_C2H2_2"/>
    <property type="match status" value="4"/>
</dbReference>
<sequence length="508" mass="53834">MACAAVLEPNRDFPAWLEAQGVNAEVARAMDSELGIRDYGVLRACVGDGLVRAELLAAARDRLPFGFYAVLRQVVKALRGAEPHDAAGTPRWDEDDAAAASSPGDVTLGGLVDVLLALFSGLSRELLLSARRLGAMDGAGTCAGGSSPGGVEEAAMVEQHLNCTENEEIGDIAPSIIDDFGQNKMMRIIKMEDHEDGDNGGEGSVDENDDGGGGGGWRSQEGAEGMAASCMDGPGKEAESHSGFLINRVESLQSTKPLLPWSEKTSAVAQSQEPQAPADSSAVGRSVAWQDFLTAAAIPMPSHPSKPRAIGPALRQEGPKPWPGAAPFGLREWTPQSATAHGCGECGQSFTRRDFLEKHTARHLAERLSAERRVAEATSGGGGGGEALGLPFAPPPSSSSHGFGNHVRPHTGEKLYACSVCGRAFTRSSTLRLHERRHTGEKPHRCDLCGHAFLRAVQLRIHLRTHTGEKPYCCGECGQAFAHRHSFKRHQHKHATERKATGGSSSSG</sequence>
<keyword evidence="4 9" id="KW-0863">Zinc-finger</keyword>
<keyword evidence="12" id="KW-1185">Reference proteome</keyword>
<proteinExistence type="predicted"/>
<dbReference type="GO" id="GO:0010468">
    <property type="term" value="P:regulation of gene expression"/>
    <property type="evidence" value="ECO:0007669"/>
    <property type="project" value="TreeGrafter"/>
</dbReference>
<evidence type="ECO:0000256" key="5">
    <source>
        <dbReference type="ARBA" id="ARBA00022833"/>
    </source>
</evidence>
<gene>
    <name evidence="13" type="primary">LOC116942523</name>
</gene>
<dbReference type="Gene3D" id="3.30.160.60">
    <property type="entry name" value="Classic Zinc Finger"/>
    <property type="match status" value="3"/>
</dbReference>
<evidence type="ECO:0000256" key="9">
    <source>
        <dbReference type="PROSITE-ProRule" id="PRU00042"/>
    </source>
</evidence>
<evidence type="ECO:0000256" key="6">
    <source>
        <dbReference type="ARBA" id="ARBA00023015"/>
    </source>
</evidence>
<feature type="compositionally biased region" description="Polar residues" evidence="10">
    <location>
        <begin position="263"/>
        <end position="274"/>
    </location>
</feature>
<dbReference type="SMART" id="SM00355">
    <property type="entry name" value="ZnF_C2H2"/>
    <property type="match status" value="4"/>
</dbReference>
<feature type="domain" description="C2H2-type" evidence="11">
    <location>
        <begin position="444"/>
        <end position="471"/>
    </location>
</feature>
<keyword evidence="7" id="KW-0804">Transcription</keyword>
<evidence type="ECO:0000256" key="10">
    <source>
        <dbReference type="SAM" id="MobiDB-lite"/>
    </source>
</evidence>
<dbReference type="GO" id="GO:0008270">
    <property type="term" value="F:zinc ion binding"/>
    <property type="evidence" value="ECO:0007669"/>
    <property type="project" value="UniProtKB-KW"/>
</dbReference>
<evidence type="ECO:0000313" key="13">
    <source>
        <dbReference type="RefSeq" id="XP_032810415.1"/>
    </source>
</evidence>
<protein>
    <submittedName>
        <fullName evidence="13">Zinc finger protein 629-like isoform X1</fullName>
    </submittedName>
</protein>
<evidence type="ECO:0000256" key="7">
    <source>
        <dbReference type="ARBA" id="ARBA00023163"/>
    </source>
</evidence>
<evidence type="ECO:0000256" key="4">
    <source>
        <dbReference type="ARBA" id="ARBA00022771"/>
    </source>
</evidence>
<dbReference type="Proteomes" id="UP001318040">
    <property type="component" value="Chromosome 1"/>
</dbReference>
<feature type="compositionally biased region" description="Acidic residues" evidence="10">
    <location>
        <begin position="194"/>
        <end position="210"/>
    </location>
</feature>
<dbReference type="FunFam" id="3.30.160.60:FF:000358">
    <property type="entry name" value="zinc finger protein 24"/>
    <property type="match status" value="1"/>
</dbReference>
<dbReference type="AlphaFoldDB" id="A0AAJ7T399"/>
<evidence type="ECO:0000256" key="3">
    <source>
        <dbReference type="ARBA" id="ARBA00022737"/>
    </source>
</evidence>
<dbReference type="PANTHER" id="PTHR16515:SF57">
    <property type="entry name" value="ZINC FINGER PROTEIN 154-LIKE"/>
    <property type="match status" value="1"/>
</dbReference>
<evidence type="ECO:0000259" key="11">
    <source>
        <dbReference type="PROSITE" id="PS50157"/>
    </source>
</evidence>
<dbReference type="SUPFAM" id="SSF57667">
    <property type="entry name" value="beta-beta-alpha zinc fingers"/>
    <property type="match status" value="2"/>
</dbReference>
<feature type="domain" description="C2H2-type" evidence="11">
    <location>
        <begin position="341"/>
        <end position="368"/>
    </location>
</feature>
<keyword evidence="6" id="KW-0805">Transcription regulation</keyword>
<dbReference type="PROSITE" id="PS00028">
    <property type="entry name" value="ZINC_FINGER_C2H2_1"/>
    <property type="match status" value="4"/>
</dbReference>
<evidence type="ECO:0000256" key="2">
    <source>
        <dbReference type="ARBA" id="ARBA00022723"/>
    </source>
</evidence>
<feature type="region of interest" description="Disordered" evidence="10">
    <location>
        <begin position="194"/>
        <end position="239"/>
    </location>
</feature>
<feature type="domain" description="C2H2-type" evidence="11">
    <location>
        <begin position="472"/>
        <end position="499"/>
    </location>
</feature>
<reference evidence="13" key="1">
    <citation type="submission" date="2025-08" db="UniProtKB">
        <authorList>
            <consortium name="RefSeq"/>
        </authorList>
    </citation>
    <scope>IDENTIFICATION</scope>
    <source>
        <tissue evidence="13">Sperm</tissue>
    </source>
</reference>
<feature type="region of interest" description="Disordered" evidence="10">
    <location>
        <begin position="488"/>
        <end position="508"/>
    </location>
</feature>
<dbReference type="PANTHER" id="PTHR16515">
    <property type="entry name" value="PR DOMAIN ZINC FINGER PROTEIN"/>
    <property type="match status" value="1"/>
</dbReference>
<evidence type="ECO:0000313" key="12">
    <source>
        <dbReference type="Proteomes" id="UP001318040"/>
    </source>
</evidence>
<comment type="subcellular location">
    <subcellularLocation>
        <location evidence="1">Nucleus</location>
    </subcellularLocation>
</comment>
<dbReference type="KEGG" id="pmrn:116942523"/>
<feature type="region of interest" description="Disordered" evidence="10">
    <location>
        <begin position="374"/>
        <end position="406"/>
    </location>
</feature>
<feature type="domain" description="C2H2-type" evidence="11">
    <location>
        <begin position="416"/>
        <end position="443"/>
    </location>
</feature>
<name>A0AAJ7T399_PETMA</name>
<dbReference type="GO" id="GO:0005634">
    <property type="term" value="C:nucleus"/>
    <property type="evidence" value="ECO:0007669"/>
    <property type="project" value="UniProtKB-SubCell"/>
</dbReference>
<organism evidence="12 13">
    <name type="scientific">Petromyzon marinus</name>
    <name type="common">Sea lamprey</name>
    <dbReference type="NCBI Taxonomy" id="7757"/>
    <lineage>
        <taxon>Eukaryota</taxon>
        <taxon>Metazoa</taxon>
        <taxon>Chordata</taxon>
        <taxon>Craniata</taxon>
        <taxon>Vertebrata</taxon>
        <taxon>Cyclostomata</taxon>
        <taxon>Hyperoartia</taxon>
        <taxon>Petromyzontiformes</taxon>
        <taxon>Petromyzontidae</taxon>
        <taxon>Petromyzon</taxon>
    </lineage>
</organism>
<dbReference type="InterPro" id="IPR050331">
    <property type="entry name" value="Zinc_finger"/>
</dbReference>
<evidence type="ECO:0000256" key="8">
    <source>
        <dbReference type="ARBA" id="ARBA00023242"/>
    </source>
</evidence>
<keyword evidence="3" id="KW-0677">Repeat</keyword>
<dbReference type="InterPro" id="IPR036236">
    <property type="entry name" value="Znf_C2H2_sf"/>
</dbReference>
<dbReference type="FunFam" id="3.30.160.60:FF:000099">
    <property type="entry name" value="Zinc finger protein 79"/>
    <property type="match status" value="1"/>
</dbReference>
<keyword evidence="5" id="KW-0862">Zinc</keyword>
<accession>A0AAJ7T399</accession>
<dbReference type="Pfam" id="PF00096">
    <property type="entry name" value="zf-C2H2"/>
    <property type="match status" value="3"/>
</dbReference>
<keyword evidence="8" id="KW-0539">Nucleus</keyword>